<reference evidence="1" key="1">
    <citation type="submission" date="2021-02" db="EMBL/GenBank/DDBJ databases">
        <authorList>
            <person name="Nowell W R."/>
        </authorList>
    </citation>
    <scope>NUCLEOTIDE SEQUENCE</scope>
</reference>
<dbReference type="InterPro" id="IPR008936">
    <property type="entry name" value="Rho_GTPase_activation_prot"/>
</dbReference>
<dbReference type="EMBL" id="CAJOBC010114487">
    <property type="protein sequence ID" value="CAF4545041.1"/>
    <property type="molecule type" value="Genomic_DNA"/>
</dbReference>
<dbReference type="Proteomes" id="UP000681722">
    <property type="component" value="Unassembled WGS sequence"/>
</dbReference>
<sequence>SSDLTLKEELSRFNLDLPFSPINQFLSFDQWYHSTSTSLTVPSTDAECCSKLILSKPHLPLSKISVRLLLLNNLCHNLDIERKEFAQTFLKLLSSQHQQSLGNYLKQLAKYEIEQTADKICLFRSNSLFTLLIDTYLHSTSSQYGQLILQESITILEENNCLLSENKQLL</sequence>
<evidence type="ECO:0000313" key="2">
    <source>
        <dbReference type="Proteomes" id="UP000681722"/>
    </source>
</evidence>
<organism evidence="1 2">
    <name type="scientific">Didymodactylos carnosus</name>
    <dbReference type="NCBI Taxonomy" id="1234261"/>
    <lineage>
        <taxon>Eukaryota</taxon>
        <taxon>Metazoa</taxon>
        <taxon>Spiralia</taxon>
        <taxon>Gnathifera</taxon>
        <taxon>Rotifera</taxon>
        <taxon>Eurotatoria</taxon>
        <taxon>Bdelloidea</taxon>
        <taxon>Philodinida</taxon>
        <taxon>Philodinidae</taxon>
        <taxon>Didymodactylos</taxon>
    </lineage>
</organism>
<feature type="non-terminal residue" evidence="1">
    <location>
        <position position="170"/>
    </location>
</feature>
<protein>
    <submittedName>
        <fullName evidence="1">Uncharacterized protein</fullName>
    </submittedName>
</protein>
<dbReference type="OrthoDB" id="1562946at2759"/>
<dbReference type="Gene3D" id="1.10.506.10">
    <property type="entry name" value="GTPase Activation - p120gap, domain 1"/>
    <property type="match status" value="1"/>
</dbReference>
<dbReference type="SUPFAM" id="SSF48350">
    <property type="entry name" value="GTPase activation domain, GAP"/>
    <property type="match status" value="1"/>
</dbReference>
<feature type="non-terminal residue" evidence="1">
    <location>
        <position position="1"/>
    </location>
</feature>
<name>A0A8S2YC96_9BILA</name>
<gene>
    <name evidence="1" type="ORF">SRO942_LOCUS46751</name>
</gene>
<comment type="caution">
    <text evidence="1">The sequence shown here is derived from an EMBL/GenBank/DDBJ whole genome shotgun (WGS) entry which is preliminary data.</text>
</comment>
<proteinExistence type="predicted"/>
<dbReference type="AlphaFoldDB" id="A0A8S2YC96"/>
<accession>A0A8S2YC96</accession>
<evidence type="ECO:0000313" key="1">
    <source>
        <dbReference type="EMBL" id="CAF4545041.1"/>
    </source>
</evidence>